<evidence type="ECO:0000313" key="1">
    <source>
        <dbReference type="EMBL" id="BBZ15315.1"/>
    </source>
</evidence>
<name>A0ABM7KW25_9MYCO</name>
<organism evidence="1 2">
    <name type="scientific">Mycobacterium branderi</name>
    <dbReference type="NCBI Taxonomy" id="43348"/>
    <lineage>
        <taxon>Bacteria</taxon>
        <taxon>Bacillati</taxon>
        <taxon>Actinomycetota</taxon>
        <taxon>Actinomycetes</taxon>
        <taxon>Mycobacteriales</taxon>
        <taxon>Mycobacteriaceae</taxon>
        <taxon>Mycobacterium</taxon>
    </lineage>
</organism>
<dbReference type="EMBL" id="AP022607">
    <property type="protein sequence ID" value="BBZ15315.1"/>
    <property type="molecule type" value="Genomic_DNA"/>
</dbReference>
<reference evidence="1 2" key="1">
    <citation type="journal article" date="2019" name="Emerg. Microbes Infect.">
        <title>Comprehensive subspecies identification of 175 nontuberculous mycobacteria species based on 7547 genomic profiles.</title>
        <authorList>
            <person name="Matsumoto Y."/>
            <person name="Kinjo T."/>
            <person name="Motooka D."/>
            <person name="Nabeya D."/>
            <person name="Jung N."/>
            <person name="Uechi K."/>
            <person name="Horii T."/>
            <person name="Iida T."/>
            <person name="Fujita J."/>
            <person name="Nakamura S."/>
        </authorList>
    </citation>
    <scope>NUCLEOTIDE SEQUENCE [LARGE SCALE GENOMIC DNA]</scope>
    <source>
        <strain evidence="1 2">JCM 12687</strain>
        <plasmid evidence="1">pJCM12687</plasmid>
    </source>
</reference>
<sequence length="78" mass="8085">MVGAAAAAFWAFIAEPAAVKSPAAATNSSGCVVTKDIFSSVSWVWISNVAVPWLVDAGSTTVLFGANPRWIEAESQLS</sequence>
<proteinExistence type="predicted"/>
<keyword evidence="1" id="KW-0614">Plasmid</keyword>
<evidence type="ECO:0000313" key="2">
    <source>
        <dbReference type="Proteomes" id="UP000467379"/>
    </source>
</evidence>
<dbReference type="Proteomes" id="UP000467379">
    <property type="component" value="Plasmid pJCM12687"/>
</dbReference>
<protein>
    <submittedName>
        <fullName evidence="1">Uncharacterized protein</fullName>
    </submittedName>
</protein>
<gene>
    <name evidence="1" type="ORF">MBRA_55100</name>
</gene>
<geneLocation type="plasmid" evidence="1 2">
    <name>pJCM12687</name>
</geneLocation>
<keyword evidence="2" id="KW-1185">Reference proteome</keyword>
<accession>A0ABM7KW25</accession>